<dbReference type="EMBL" id="GG745352">
    <property type="protein sequence ID" value="KNE67025.1"/>
    <property type="molecule type" value="Genomic_DNA"/>
</dbReference>
<organism evidence="2 3">
    <name type="scientific">Allomyces macrogynus (strain ATCC 38327)</name>
    <name type="common">Allomyces javanicus var. macrogynus</name>
    <dbReference type="NCBI Taxonomy" id="578462"/>
    <lineage>
        <taxon>Eukaryota</taxon>
        <taxon>Fungi</taxon>
        <taxon>Fungi incertae sedis</taxon>
        <taxon>Blastocladiomycota</taxon>
        <taxon>Blastocladiomycetes</taxon>
        <taxon>Blastocladiales</taxon>
        <taxon>Blastocladiaceae</taxon>
        <taxon>Allomyces</taxon>
    </lineage>
</organism>
<dbReference type="Proteomes" id="UP000054350">
    <property type="component" value="Unassembled WGS sequence"/>
</dbReference>
<accession>A0A0L0SXA1</accession>
<dbReference type="VEuPathDB" id="FungiDB:AMAG_19645"/>
<feature type="compositionally biased region" description="Low complexity" evidence="1">
    <location>
        <begin position="119"/>
        <end position="150"/>
    </location>
</feature>
<proteinExistence type="predicted"/>
<gene>
    <name evidence="2" type="ORF">AMAG_19645</name>
</gene>
<feature type="compositionally biased region" description="Basic and acidic residues" evidence="1">
    <location>
        <begin position="1"/>
        <end position="11"/>
    </location>
</feature>
<dbReference type="AlphaFoldDB" id="A0A0L0SXA1"/>
<evidence type="ECO:0000256" key="1">
    <source>
        <dbReference type="SAM" id="MobiDB-lite"/>
    </source>
</evidence>
<keyword evidence="3" id="KW-1185">Reference proteome</keyword>
<evidence type="ECO:0000313" key="2">
    <source>
        <dbReference type="EMBL" id="KNE67025.1"/>
    </source>
</evidence>
<feature type="region of interest" description="Disordered" evidence="1">
    <location>
        <begin position="67"/>
        <end position="150"/>
    </location>
</feature>
<name>A0A0L0SXA1_ALLM3</name>
<sequence>MVRSAELRRAASLEGGGVAARVHAKSGKQARARTGQRLADADAAPTDSLDALFASFQSANSSMVSLFPDEDEGRASRARTSATRKSAATARARAGAVSKPSTPAARVRTPATPSARGHAAGYPSARARAAASAATPRRSALATPATAGRRGTALAARHQLKTADLLQKRYRTWFAASRFAQEHQFTSVRAKGKRPALGAPAAVSRTARVRIGVSPGNSLNASSSTGTAAASATASGLDVDRVFHMLPDYALESVSLPQLPGRRPPMSGKGLAMGRSAGGRRATTAAAALVLPSLGGASGGGGGGGGGGGRRPSMVARTAVGSTRTLAGSSTWNTLAR</sequence>
<feature type="compositionally biased region" description="Basic residues" evidence="1">
    <location>
        <begin position="22"/>
        <end position="31"/>
    </location>
</feature>
<protein>
    <submittedName>
        <fullName evidence="2">Uncharacterized protein</fullName>
    </submittedName>
</protein>
<reference evidence="3" key="2">
    <citation type="submission" date="2009-11" db="EMBL/GenBank/DDBJ databases">
        <title>The Genome Sequence of Allomyces macrogynus strain ATCC 38327.</title>
        <authorList>
            <consortium name="The Broad Institute Genome Sequencing Platform"/>
            <person name="Russ C."/>
            <person name="Cuomo C."/>
            <person name="Shea T."/>
            <person name="Young S.K."/>
            <person name="Zeng Q."/>
            <person name="Koehrsen M."/>
            <person name="Haas B."/>
            <person name="Borodovsky M."/>
            <person name="Guigo R."/>
            <person name="Alvarado L."/>
            <person name="Berlin A."/>
            <person name="Borenstein D."/>
            <person name="Chen Z."/>
            <person name="Engels R."/>
            <person name="Freedman E."/>
            <person name="Gellesch M."/>
            <person name="Goldberg J."/>
            <person name="Griggs A."/>
            <person name="Gujja S."/>
            <person name="Heiman D."/>
            <person name="Hepburn T."/>
            <person name="Howarth C."/>
            <person name="Jen D."/>
            <person name="Larson L."/>
            <person name="Lewis B."/>
            <person name="Mehta T."/>
            <person name="Park D."/>
            <person name="Pearson M."/>
            <person name="Roberts A."/>
            <person name="Saif S."/>
            <person name="Shenoy N."/>
            <person name="Sisk P."/>
            <person name="Stolte C."/>
            <person name="Sykes S."/>
            <person name="Walk T."/>
            <person name="White J."/>
            <person name="Yandava C."/>
            <person name="Burger G."/>
            <person name="Gray M.W."/>
            <person name="Holland P.W.H."/>
            <person name="King N."/>
            <person name="Lang F.B.F."/>
            <person name="Roger A.J."/>
            <person name="Ruiz-Trillo I."/>
            <person name="Lander E."/>
            <person name="Nusbaum C."/>
        </authorList>
    </citation>
    <scope>NUCLEOTIDE SEQUENCE [LARGE SCALE GENOMIC DNA]</scope>
    <source>
        <strain evidence="3">ATCC 38327</strain>
    </source>
</reference>
<feature type="region of interest" description="Disordered" evidence="1">
    <location>
        <begin position="1"/>
        <end position="42"/>
    </location>
</feature>
<evidence type="ECO:0000313" key="3">
    <source>
        <dbReference type="Proteomes" id="UP000054350"/>
    </source>
</evidence>
<feature type="compositionally biased region" description="Low complexity" evidence="1">
    <location>
        <begin position="78"/>
        <end position="94"/>
    </location>
</feature>
<reference evidence="2 3" key="1">
    <citation type="submission" date="2009-11" db="EMBL/GenBank/DDBJ databases">
        <title>Annotation of Allomyces macrogynus ATCC 38327.</title>
        <authorList>
            <consortium name="The Broad Institute Genome Sequencing Platform"/>
            <person name="Russ C."/>
            <person name="Cuomo C."/>
            <person name="Burger G."/>
            <person name="Gray M.W."/>
            <person name="Holland P.W.H."/>
            <person name="King N."/>
            <person name="Lang F.B.F."/>
            <person name="Roger A.J."/>
            <person name="Ruiz-Trillo I."/>
            <person name="Young S.K."/>
            <person name="Zeng Q."/>
            <person name="Gargeya S."/>
            <person name="Fitzgerald M."/>
            <person name="Haas B."/>
            <person name="Abouelleil A."/>
            <person name="Alvarado L."/>
            <person name="Arachchi H.M."/>
            <person name="Berlin A."/>
            <person name="Chapman S.B."/>
            <person name="Gearin G."/>
            <person name="Goldberg J."/>
            <person name="Griggs A."/>
            <person name="Gujja S."/>
            <person name="Hansen M."/>
            <person name="Heiman D."/>
            <person name="Howarth C."/>
            <person name="Larimer J."/>
            <person name="Lui A."/>
            <person name="MacDonald P.J.P."/>
            <person name="McCowen C."/>
            <person name="Montmayeur A."/>
            <person name="Murphy C."/>
            <person name="Neiman D."/>
            <person name="Pearson M."/>
            <person name="Priest M."/>
            <person name="Roberts A."/>
            <person name="Saif S."/>
            <person name="Shea T."/>
            <person name="Sisk P."/>
            <person name="Stolte C."/>
            <person name="Sykes S."/>
            <person name="Wortman J."/>
            <person name="Nusbaum C."/>
            <person name="Birren B."/>
        </authorList>
    </citation>
    <scope>NUCLEOTIDE SEQUENCE [LARGE SCALE GENOMIC DNA]</scope>
    <source>
        <strain evidence="2 3">ATCC 38327</strain>
    </source>
</reference>